<dbReference type="Proteomes" id="UP000823935">
    <property type="component" value="Unassembled WGS sequence"/>
</dbReference>
<keyword evidence="2 7" id="KW-0812">Transmembrane</keyword>
<keyword evidence="6 7" id="KW-0472">Membrane</keyword>
<dbReference type="SUPFAM" id="SSF52540">
    <property type="entry name" value="P-loop containing nucleoside triphosphate hydrolases"/>
    <property type="match status" value="1"/>
</dbReference>
<dbReference type="PANTHER" id="PTHR43394:SF1">
    <property type="entry name" value="ATP-BINDING CASSETTE SUB-FAMILY B MEMBER 10, MITOCHONDRIAL"/>
    <property type="match status" value="1"/>
</dbReference>
<evidence type="ECO:0000256" key="1">
    <source>
        <dbReference type="ARBA" id="ARBA00004651"/>
    </source>
</evidence>
<feature type="transmembrane region" description="Helical" evidence="7">
    <location>
        <begin position="144"/>
        <end position="167"/>
    </location>
</feature>
<feature type="transmembrane region" description="Helical" evidence="7">
    <location>
        <begin position="21"/>
        <end position="41"/>
    </location>
</feature>
<dbReference type="EMBL" id="DVIQ01000113">
    <property type="protein sequence ID" value="HIS33129.1"/>
    <property type="molecule type" value="Genomic_DNA"/>
</dbReference>
<evidence type="ECO:0000256" key="6">
    <source>
        <dbReference type="ARBA" id="ARBA00023136"/>
    </source>
</evidence>
<evidence type="ECO:0000259" key="9">
    <source>
        <dbReference type="PROSITE" id="PS50929"/>
    </source>
</evidence>
<reference evidence="10" key="2">
    <citation type="journal article" date="2021" name="PeerJ">
        <title>Extensive microbial diversity within the chicken gut microbiome revealed by metagenomics and culture.</title>
        <authorList>
            <person name="Gilroy R."/>
            <person name="Ravi A."/>
            <person name="Getino M."/>
            <person name="Pursley I."/>
            <person name="Horton D.L."/>
            <person name="Alikhan N.F."/>
            <person name="Baker D."/>
            <person name="Gharbi K."/>
            <person name="Hall N."/>
            <person name="Watson M."/>
            <person name="Adriaenssens E.M."/>
            <person name="Foster-Nyarko E."/>
            <person name="Jarju S."/>
            <person name="Secka A."/>
            <person name="Antonio M."/>
            <person name="Oren A."/>
            <person name="Chaudhuri R.R."/>
            <person name="La Ragione R."/>
            <person name="Hildebrand F."/>
            <person name="Pallen M.J."/>
        </authorList>
    </citation>
    <scope>NUCLEOTIDE SEQUENCE</scope>
    <source>
        <strain evidence="10">CHK190-19873</strain>
    </source>
</reference>
<protein>
    <submittedName>
        <fullName evidence="10">ABC transporter ATP-binding protein</fullName>
    </submittedName>
</protein>
<evidence type="ECO:0000256" key="7">
    <source>
        <dbReference type="SAM" id="Phobius"/>
    </source>
</evidence>
<dbReference type="SUPFAM" id="SSF90123">
    <property type="entry name" value="ABC transporter transmembrane region"/>
    <property type="match status" value="1"/>
</dbReference>
<keyword evidence="4 10" id="KW-0067">ATP-binding</keyword>
<dbReference type="GO" id="GO:0005524">
    <property type="term" value="F:ATP binding"/>
    <property type="evidence" value="ECO:0007669"/>
    <property type="project" value="UniProtKB-KW"/>
</dbReference>
<name>A0A9D1EVS8_9FIRM</name>
<evidence type="ECO:0000313" key="11">
    <source>
        <dbReference type="Proteomes" id="UP000823935"/>
    </source>
</evidence>
<keyword evidence="3" id="KW-0547">Nucleotide-binding</keyword>
<dbReference type="PROSITE" id="PS50893">
    <property type="entry name" value="ABC_TRANSPORTER_2"/>
    <property type="match status" value="1"/>
</dbReference>
<gene>
    <name evidence="10" type="ORF">IAB44_16520</name>
</gene>
<evidence type="ECO:0000256" key="4">
    <source>
        <dbReference type="ARBA" id="ARBA00022840"/>
    </source>
</evidence>
<evidence type="ECO:0000256" key="2">
    <source>
        <dbReference type="ARBA" id="ARBA00022692"/>
    </source>
</evidence>
<comment type="subcellular location">
    <subcellularLocation>
        <location evidence="1">Cell membrane</location>
        <topology evidence="1">Multi-pass membrane protein</topology>
    </subcellularLocation>
</comment>
<evidence type="ECO:0000259" key="8">
    <source>
        <dbReference type="PROSITE" id="PS50893"/>
    </source>
</evidence>
<feature type="domain" description="ABC transporter" evidence="8">
    <location>
        <begin position="366"/>
        <end position="604"/>
    </location>
</feature>
<feature type="transmembrane region" description="Helical" evidence="7">
    <location>
        <begin position="179"/>
        <end position="198"/>
    </location>
</feature>
<evidence type="ECO:0000313" key="10">
    <source>
        <dbReference type="EMBL" id="HIS33129.1"/>
    </source>
</evidence>
<dbReference type="InterPro" id="IPR039421">
    <property type="entry name" value="Type_1_exporter"/>
</dbReference>
<dbReference type="InterPro" id="IPR003593">
    <property type="entry name" value="AAA+_ATPase"/>
</dbReference>
<evidence type="ECO:0000256" key="3">
    <source>
        <dbReference type="ARBA" id="ARBA00022741"/>
    </source>
</evidence>
<dbReference type="InterPro" id="IPR011527">
    <property type="entry name" value="ABC1_TM_dom"/>
</dbReference>
<dbReference type="InterPro" id="IPR036640">
    <property type="entry name" value="ABC1_TM_sf"/>
</dbReference>
<organism evidence="10 11">
    <name type="scientific">Candidatus Limivivens intestinipullorum</name>
    <dbReference type="NCBI Taxonomy" id="2840858"/>
    <lineage>
        <taxon>Bacteria</taxon>
        <taxon>Bacillati</taxon>
        <taxon>Bacillota</taxon>
        <taxon>Clostridia</taxon>
        <taxon>Lachnospirales</taxon>
        <taxon>Lachnospiraceae</taxon>
        <taxon>Lachnospiraceae incertae sedis</taxon>
        <taxon>Candidatus Limivivens</taxon>
    </lineage>
</organism>
<feature type="transmembrane region" description="Helical" evidence="7">
    <location>
        <begin position="272"/>
        <end position="291"/>
    </location>
</feature>
<dbReference type="Gene3D" id="1.20.1560.10">
    <property type="entry name" value="ABC transporter type 1, transmembrane domain"/>
    <property type="match status" value="1"/>
</dbReference>
<dbReference type="GO" id="GO:0015421">
    <property type="term" value="F:ABC-type oligopeptide transporter activity"/>
    <property type="evidence" value="ECO:0007669"/>
    <property type="project" value="TreeGrafter"/>
</dbReference>
<dbReference type="AlphaFoldDB" id="A0A9D1EVS8"/>
<dbReference type="GO" id="GO:0016887">
    <property type="term" value="F:ATP hydrolysis activity"/>
    <property type="evidence" value="ECO:0007669"/>
    <property type="project" value="InterPro"/>
</dbReference>
<sequence>MKKKWKAFIRAIVFVAKDCPAVWPVTLLTAALEAAYPYINIILSAEILTEITSSTRDMERLLFLAALLVTMEFLGSCCVQFCSQLLNCLQYMVMAHLDESVVIKGWGMDYTLLCDPKIHEQQNTISHWFFWKGMVAMITQFRRLIGALVSIGISVALTVELFAARAAGDSMGARLVNHWTFPALFLLFFGLSTAYNIWSGSRFQKGTYQMEQDEKAPMNQAEELMKACCAEYQRGKDVRIFHAQGMLLGKFQELCEAIVGSRKKAKVSFRRTLVLSELLSRIFGIAVYLFAGLKTLYGAFGVGSLLKYTGMVTQFGDGIVAMVQTIDEMLQNGSYLADYFDYQDTKNITADAALPVAPEIREDYEFEFRHVTFTYPGAAGPSLRDISCKFRKGEKIAVVGRNGSGKTTFIKLLCRLYDPQEGQILLNGVDIREYRYEEYLRFFSTVFQDYHIFAFTLGENVAAESDYSRKRAARALENAGFGPRLRTMPQGLDTQLFKNFYEDGVELSGGEGQKVAIARCLYKDAPHAVLDEPTAALDAVAEADIYQRMNQFVQGKGAIYISHRLSSCHFCSRILVFDNGTLAETGTHEELLRAEGLYWKLWNAQAKYYQEERSEKSHRRRRF</sequence>
<reference evidence="10" key="1">
    <citation type="submission" date="2020-10" db="EMBL/GenBank/DDBJ databases">
        <authorList>
            <person name="Gilroy R."/>
        </authorList>
    </citation>
    <scope>NUCLEOTIDE SEQUENCE</scope>
    <source>
        <strain evidence="10">CHK190-19873</strain>
    </source>
</reference>
<feature type="transmembrane region" description="Helical" evidence="7">
    <location>
        <begin position="61"/>
        <end position="82"/>
    </location>
</feature>
<feature type="domain" description="ABC transmembrane type-1" evidence="9">
    <location>
        <begin position="236"/>
        <end position="331"/>
    </location>
</feature>
<proteinExistence type="predicted"/>
<dbReference type="GO" id="GO:0005886">
    <property type="term" value="C:plasma membrane"/>
    <property type="evidence" value="ECO:0007669"/>
    <property type="project" value="UniProtKB-SubCell"/>
</dbReference>
<dbReference type="Pfam" id="PF00005">
    <property type="entry name" value="ABC_tran"/>
    <property type="match status" value="1"/>
</dbReference>
<accession>A0A9D1EVS8</accession>
<dbReference type="PROSITE" id="PS50929">
    <property type="entry name" value="ABC_TM1F"/>
    <property type="match status" value="1"/>
</dbReference>
<keyword evidence="5 7" id="KW-1133">Transmembrane helix</keyword>
<dbReference type="Gene3D" id="3.40.50.300">
    <property type="entry name" value="P-loop containing nucleotide triphosphate hydrolases"/>
    <property type="match status" value="1"/>
</dbReference>
<dbReference type="PANTHER" id="PTHR43394">
    <property type="entry name" value="ATP-DEPENDENT PERMEASE MDL1, MITOCHONDRIAL"/>
    <property type="match status" value="1"/>
</dbReference>
<dbReference type="InterPro" id="IPR027417">
    <property type="entry name" value="P-loop_NTPase"/>
</dbReference>
<dbReference type="InterPro" id="IPR003439">
    <property type="entry name" value="ABC_transporter-like_ATP-bd"/>
</dbReference>
<comment type="caution">
    <text evidence="10">The sequence shown here is derived from an EMBL/GenBank/DDBJ whole genome shotgun (WGS) entry which is preliminary data.</text>
</comment>
<evidence type="ECO:0000256" key="5">
    <source>
        <dbReference type="ARBA" id="ARBA00022989"/>
    </source>
</evidence>
<dbReference type="SMART" id="SM00382">
    <property type="entry name" value="AAA"/>
    <property type="match status" value="1"/>
</dbReference>